<organism evidence="5 6">
    <name type="scientific">Phtheirospermum japonicum</name>
    <dbReference type="NCBI Taxonomy" id="374723"/>
    <lineage>
        <taxon>Eukaryota</taxon>
        <taxon>Viridiplantae</taxon>
        <taxon>Streptophyta</taxon>
        <taxon>Embryophyta</taxon>
        <taxon>Tracheophyta</taxon>
        <taxon>Spermatophyta</taxon>
        <taxon>Magnoliopsida</taxon>
        <taxon>eudicotyledons</taxon>
        <taxon>Gunneridae</taxon>
        <taxon>Pentapetalae</taxon>
        <taxon>asterids</taxon>
        <taxon>lamiids</taxon>
        <taxon>Lamiales</taxon>
        <taxon>Orobanchaceae</taxon>
        <taxon>Orobanchaceae incertae sedis</taxon>
        <taxon>Phtheirospermum</taxon>
    </lineage>
</organism>
<dbReference type="SMART" id="SM00320">
    <property type="entry name" value="WD40"/>
    <property type="match status" value="7"/>
</dbReference>
<dbReference type="GO" id="GO:0043130">
    <property type="term" value="F:ubiquitin binding"/>
    <property type="evidence" value="ECO:0007669"/>
    <property type="project" value="TreeGrafter"/>
</dbReference>
<evidence type="ECO:0000313" key="5">
    <source>
        <dbReference type="EMBL" id="GFQ03388.1"/>
    </source>
</evidence>
<dbReference type="FunFam" id="2.130.10.10:FF:000381">
    <property type="entry name" value="WD repeat-containing protein 48"/>
    <property type="match status" value="1"/>
</dbReference>
<dbReference type="GO" id="GO:0000724">
    <property type="term" value="P:double-strand break repair via homologous recombination"/>
    <property type="evidence" value="ECO:0007669"/>
    <property type="project" value="TreeGrafter"/>
</dbReference>
<comment type="similarity">
    <text evidence="1">Belongs to the WD repeat WDR48 family.</text>
</comment>
<evidence type="ECO:0000256" key="3">
    <source>
        <dbReference type="ARBA" id="ARBA00022737"/>
    </source>
</evidence>
<reference evidence="5" key="1">
    <citation type="submission" date="2020-07" db="EMBL/GenBank/DDBJ databases">
        <title>Ethylene signaling mediates host invasion by parasitic plants.</title>
        <authorList>
            <person name="Yoshida S."/>
        </authorList>
    </citation>
    <scope>NUCLEOTIDE SEQUENCE</scope>
    <source>
        <strain evidence="5">Okayama</strain>
    </source>
</reference>
<dbReference type="PRINTS" id="PR00320">
    <property type="entry name" value="GPROTEINBRPT"/>
</dbReference>
<evidence type="ECO:0000256" key="1">
    <source>
        <dbReference type="ARBA" id="ARBA00006917"/>
    </source>
</evidence>
<dbReference type="InterPro" id="IPR021772">
    <property type="entry name" value="WDR48/Bun107"/>
</dbReference>
<keyword evidence="3" id="KW-0677">Repeat</keyword>
<dbReference type="InterPro" id="IPR001680">
    <property type="entry name" value="WD40_rpt"/>
</dbReference>
<comment type="caution">
    <text evidence="5">The sequence shown here is derived from an EMBL/GenBank/DDBJ whole genome shotgun (WGS) entry which is preliminary data.</text>
</comment>
<evidence type="ECO:0000313" key="6">
    <source>
        <dbReference type="Proteomes" id="UP000653305"/>
    </source>
</evidence>
<dbReference type="InterPro" id="IPR019775">
    <property type="entry name" value="WD40_repeat_CS"/>
</dbReference>
<dbReference type="PROSITE" id="PS50082">
    <property type="entry name" value="WD_REPEATS_2"/>
    <property type="match status" value="3"/>
</dbReference>
<dbReference type="Pfam" id="PF00400">
    <property type="entry name" value="WD40"/>
    <property type="match status" value="6"/>
</dbReference>
<dbReference type="OrthoDB" id="2421129at2759"/>
<dbReference type="InterPro" id="IPR020472">
    <property type="entry name" value="WD40_PAC1"/>
</dbReference>
<dbReference type="CDD" id="cd17041">
    <property type="entry name" value="Ubl_WDR48"/>
    <property type="match status" value="1"/>
</dbReference>
<accession>A0A830CS48</accession>
<dbReference type="InterPro" id="IPR051246">
    <property type="entry name" value="WDR48"/>
</dbReference>
<feature type="repeat" description="WD" evidence="4">
    <location>
        <begin position="215"/>
        <end position="250"/>
    </location>
</feature>
<evidence type="ECO:0000256" key="4">
    <source>
        <dbReference type="PROSITE-ProRule" id="PRU00221"/>
    </source>
</evidence>
<dbReference type="Gene3D" id="2.130.10.10">
    <property type="entry name" value="YVTN repeat-like/Quinoprotein amine dehydrogenase"/>
    <property type="match status" value="2"/>
</dbReference>
<dbReference type="PANTHER" id="PTHR19862">
    <property type="entry name" value="WD REPEAT-CONTAINING PROTEIN 48"/>
    <property type="match status" value="1"/>
</dbReference>
<dbReference type="PROSITE" id="PS00678">
    <property type="entry name" value="WD_REPEATS_1"/>
    <property type="match status" value="1"/>
</dbReference>
<evidence type="ECO:0000256" key="2">
    <source>
        <dbReference type="ARBA" id="ARBA00022574"/>
    </source>
</evidence>
<gene>
    <name evidence="5" type="ORF">PHJA_002482600</name>
</gene>
<dbReference type="PROSITE" id="PS50294">
    <property type="entry name" value="WD_REPEATS_REGION"/>
    <property type="match status" value="2"/>
</dbReference>
<dbReference type="Pfam" id="PF11816">
    <property type="entry name" value="DUF3337"/>
    <property type="match status" value="1"/>
</dbReference>
<keyword evidence="6" id="KW-1185">Reference proteome</keyword>
<proteinExistence type="inferred from homology"/>
<name>A0A830CS48_9LAMI</name>
<dbReference type="InterPro" id="IPR036322">
    <property type="entry name" value="WD40_repeat_dom_sf"/>
</dbReference>
<protein>
    <submittedName>
        <fullName evidence="5">WD repeat-containing protein 48</fullName>
    </submittedName>
</protein>
<dbReference type="CDD" id="cd00200">
    <property type="entry name" value="WD40"/>
    <property type="match status" value="1"/>
</dbReference>
<dbReference type="SUPFAM" id="SSF50978">
    <property type="entry name" value="WD40 repeat-like"/>
    <property type="match status" value="1"/>
</dbReference>
<keyword evidence="2 4" id="KW-0853">WD repeat</keyword>
<feature type="repeat" description="WD" evidence="4">
    <location>
        <begin position="345"/>
        <end position="386"/>
    </location>
</feature>
<sequence length="865" mass="94637">MESRRNIPSEIKFGGQRGPLSVLPFGNSSLSPPPPFLRRLPPPNHFRSSDFEVFNFSSIGASRCSSVSGFSADVDSSSSWNSTIEDHGEAILAMHRVGSSGNTSNSVRNRKEKRLTYVLNDVDDTKHCAGINCLAVLKSPGPDECDHLFTGSRDGTLKRWAVSEDCVTFSATFESHVDWVNDAVITGGNTLVSCSSDATVKVWSSLSDGTCTKTLHQHSDYVTCLAAAEENSNVIASGGLGGEVFIWDLEAALAPVSKSNVDDYSTSTNGFGSSPDPSLRPLISSNNISVHATQSRGYVPIAAKGHKESVYALATNDPGTLLVSGGTEKVVRVWDIRTGSKTMKLRGHTDNIRALLLDSTGRYCLSGSSDSMIRLWDLAQQRCVHSYAVHTDSVWALASTPTFSHVYSGGRDHSLYLTDLATRESVLLCTKEHPISQLALHDDGIWVATTDSSVHRFPAEAHNPPKAFQRGGSFLAGNLLFSRARVSLEGSIPVPAHKEPSLSIHGTSAIVQHEILNNRRHVLTKDTAGTVKLWEITRGFVIENYGEISFEKKKEELFEMVSIPAWFTVDTRLGSLSVHLDTPQCFSAEMYSADLGILGKPEDDKINLARETLKGLLTHWLTKRKQKFGSHQTSANGEIHAGKDISTRTLTLSRLEGDGHSENDSAVYQPFEFTAVSIVTEGSQGGPWRKKITDLDGTEDEKDFPWWVLDCVLNNRLPPRENTKCSFYLQPCEGSTVQILTQGKLSAPRILRIHKVVNYVVEKMVLDKTVDSTNADGTFAPSMPGGQVPHPVPGDGSLRSGPKTWQKFKPSIEILCNNQASLLDLFVLGPDMSLATVRAYIWKKPEDVILNYRVVQARVHVVYGS</sequence>
<feature type="repeat" description="WD" evidence="4">
    <location>
        <begin position="303"/>
        <end position="344"/>
    </location>
</feature>
<dbReference type="EMBL" id="BMAC01000824">
    <property type="protein sequence ID" value="GFQ03388.1"/>
    <property type="molecule type" value="Genomic_DNA"/>
</dbReference>
<dbReference type="AlphaFoldDB" id="A0A830CS48"/>
<dbReference type="Proteomes" id="UP000653305">
    <property type="component" value="Unassembled WGS sequence"/>
</dbReference>
<dbReference type="InterPro" id="IPR015943">
    <property type="entry name" value="WD40/YVTN_repeat-like_dom_sf"/>
</dbReference>
<dbReference type="PANTHER" id="PTHR19862:SF14">
    <property type="entry name" value="WD REPEAT-CONTAINING PROTEIN 48"/>
    <property type="match status" value="1"/>
</dbReference>